<proteinExistence type="predicted"/>
<dbReference type="EMBL" id="CM035422">
    <property type="protein sequence ID" value="KAH7372795.1"/>
    <property type="molecule type" value="Genomic_DNA"/>
</dbReference>
<keyword evidence="3" id="KW-1185">Reference proteome</keyword>
<evidence type="ECO:0000256" key="1">
    <source>
        <dbReference type="SAM" id="MobiDB-lite"/>
    </source>
</evidence>
<dbReference type="Proteomes" id="UP000825935">
    <property type="component" value="Chromosome 17"/>
</dbReference>
<organism evidence="2 3">
    <name type="scientific">Ceratopteris richardii</name>
    <name type="common">Triangle waterfern</name>
    <dbReference type="NCBI Taxonomy" id="49495"/>
    <lineage>
        <taxon>Eukaryota</taxon>
        <taxon>Viridiplantae</taxon>
        <taxon>Streptophyta</taxon>
        <taxon>Embryophyta</taxon>
        <taxon>Tracheophyta</taxon>
        <taxon>Polypodiopsida</taxon>
        <taxon>Polypodiidae</taxon>
        <taxon>Polypodiales</taxon>
        <taxon>Pteridineae</taxon>
        <taxon>Pteridaceae</taxon>
        <taxon>Parkerioideae</taxon>
        <taxon>Ceratopteris</taxon>
    </lineage>
</organism>
<sequence>MRISKSTYPYEMLLGRPWFKLAKVNQDWGLNVVVIIEGKKEVTIPMQGRHNMSIKEKPLMAQTISLAEEIEDDEEEEFLKENLIVVPLLEVYVERKTAWKSPVDESSVYSHIANVEEKRKRDESQEETEPERRVTRK</sequence>
<comment type="caution">
    <text evidence="2">The sequence shown here is derived from an EMBL/GenBank/DDBJ whole genome shotgun (WGS) entry which is preliminary data.</text>
</comment>
<feature type="region of interest" description="Disordered" evidence="1">
    <location>
        <begin position="111"/>
        <end position="137"/>
    </location>
</feature>
<dbReference type="AlphaFoldDB" id="A0A8T2SWK1"/>
<accession>A0A8T2SWK1</accession>
<feature type="non-terminal residue" evidence="2">
    <location>
        <position position="137"/>
    </location>
</feature>
<reference evidence="2" key="1">
    <citation type="submission" date="2021-08" db="EMBL/GenBank/DDBJ databases">
        <title>WGS assembly of Ceratopteris richardii.</title>
        <authorList>
            <person name="Marchant D.B."/>
            <person name="Chen G."/>
            <person name="Jenkins J."/>
            <person name="Shu S."/>
            <person name="Leebens-Mack J."/>
            <person name="Grimwood J."/>
            <person name="Schmutz J."/>
            <person name="Soltis P."/>
            <person name="Soltis D."/>
            <person name="Chen Z.-H."/>
        </authorList>
    </citation>
    <scope>NUCLEOTIDE SEQUENCE</scope>
    <source>
        <strain evidence="2">Whitten #5841</strain>
        <tissue evidence="2">Leaf</tissue>
    </source>
</reference>
<gene>
    <name evidence="2" type="ORF">KP509_17G021600</name>
</gene>
<feature type="compositionally biased region" description="Basic and acidic residues" evidence="1">
    <location>
        <begin position="114"/>
        <end position="123"/>
    </location>
</feature>
<evidence type="ECO:0000313" key="3">
    <source>
        <dbReference type="Proteomes" id="UP000825935"/>
    </source>
</evidence>
<protein>
    <submittedName>
        <fullName evidence="2">Uncharacterized protein</fullName>
    </submittedName>
</protein>
<evidence type="ECO:0000313" key="2">
    <source>
        <dbReference type="EMBL" id="KAH7372795.1"/>
    </source>
</evidence>
<name>A0A8T2SWK1_CERRI</name>